<evidence type="ECO:0000313" key="4">
    <source>
        <dbReference type="EMBL" id="MBC1796855.1"/>
    </source>
</evidence>
<feature type="domain" description="Bacterial sugar transferase" evidence="3">
    <location>
        <begin position="5"/>
        <end position="179"/>
    </location>
</feature>
<comment type="caution">
    <text evidence="4">The sequence shown here is derived from an EMBL/GenBank/DDBJ whole genome shotgun (WGS) entry which is preliminary data.</text>
</comment>
<reference evidence="4 5" key="1">
    <citation type="submission" date="2020-03" db="EMBL/GenBank/DDBJ databases">
        <title>Soil Listeria distribution.</title>
        <authorList>
            <person name="Liao J."/>
            <person name="Wiedmann M."/>
        </authorList>
    </citation>
    <scope>NUCLEOTIDE SEQUENCE [LARGE SCALE GENOMIC DNA]</scope>
    <source>
        <strain evidence="4 5">FSL L7-0990</strain>
    </source>
</reference>
<dbReference type="InterPro" id="IPR003362">
    <property type="entry name" value="Bact_transf"/>
</dbReference>
<evidence type="ECO:0000256" key="2">
    <source>
        <dbReference type="SAM" id="Phobius"/>
    </source>
</evidence>
<comment type="similarity">
    <text evidence="1">Belongs to the bacterial sugar transferase family.</text>
</comment>
<proteinExistence type="inferred from homology"/>
<name>A0A842B4W7_9LIST</name>
<feature type="transmembrane region" description="Helical" evidence="2">
    <location>
        <begin position="12"/>
        <end position="35"/>
    </location>
</feature>
<protein>
    <submittedName>
        <fullName evidence="4">Sugar transferase</fullName>
    </submittedName>
</protein>
<keyword evidence="4" id="KW-0808">Transferase</keyword>
<dbReference type="PANTHER" id="PTHR30576">
    <property type="entry name" value="COLANIC BIOSYNTHESIS UDP-GLUCOSE LIPID CARRIER TRANSFERASE"/>
    <property type="match status" value="1"/>
</dbReference>
<dbReference type="AlphaFoldDB" id="A0A842B4W7"/>
<dbReference type="Proteomes" id="UP000548082">
    <property type="component" value="Unassembled WGS sequence"/>
</dbReference>
<keyword evidence="2" id="KW-1133">Transmembrane helix</keyword>
<evidence type="ECO:0000313" key="5">
    <source>
        <dbReference type="Proteomes" id="UP000548082"/>
    </source>
</evidence>
<gene>
    <name evidence="4" type="ORF">HCA55_08950</name>
</gene>
<dbReference type="GO" id="GO:0016780">
    <property type="term" value="F:phosphotransferase activity, for other substituted phosphate groups"/>
    <property type="evidence" value="ECO:0007669"/>
    <property type="project" value="TreeGrafter"/>
</dbReference>
<accession>A0A842B4W7</accession>
<evidence type="ECO:0000256" key="1">
    <source>
        <dbReference type="ARBA" id="ARBA00006464"/>
    </source>
</evidence>
<dbReference type="PANTHER" id="PTHR30576:SF8">
    <property type="entry name" value="UNDECAPRENYL-PHOSPHATE GALACTOSE PHOSPHOTRANSFERASE"/>
    <property type="match status" value="1"/>
</dbReference>
<sequence>MEYMKRLGDFLFAMLLVLTVCIPMLIILLITGLMFKENPIFKQIRIGKNNRPFTIYKIKTMKTLLTEQGSLIADEDRMTIYGNFLRSTSLDELPQLWNVLKGDISLVGPRPLLPEYMNEYTKEQLKRHEVLPGITGWAQVNGRNNISWDAKFKLDIWYVDHQSIWLDLKIITLTIIRVIRRDSVTKTGFVTTEKFQQSNIKQ</sequence>
<dbReference type="EMBL" id="JAARVD010000004">
    <property type="protein sequence ID" value="MBC1796855.1"/>
    <property type="molecule type" value="Genomic_DNA"/>
</dbReference>
<organism evidence="4 5">
    <name type="scientific">Listeria booriae</name>
    <dbReference type="NCBI Taxonomy" id="1552123"/>
    <lineage>
        <taxon>Bacteria</taxon>
        <taxon>Bacillati</taxon>
        <taxon>Bacillota</taxon>
        <taxon>Bacilli</taxon>
        <taxon>Bacillales</taxon>
        <taxon>Listeriaceae</taxon>
        <taxon>Listeria</taxon>
    </lineage>
</organism>
<dbReference type="Pfam" id="PF02397">
    <property type="entry name" value="Bac_transf"/>
    <property type="match status" value="1"/>
</dbReference>
<keyword evidence="2" id="KW-0472">Membrane</keyword>
<keyword evidence="2" id="KW-0812">Transmembrane</keyword>
<evidence type="ECO:0000259" key="3">
    <source>
        <dbReference type="Pfam" id="PF02397"/>
    </source>
</evidence>